<accession>A0A3M7Q126</accession>
<dbReference type="AlphaFoldDB" id="A0A3M7Q126"/>
<comment type="caution">
    <text evidence="2">The sequence shown here is derived from an EMBL/GenBank/DDBJ whole genome shotgun (WGS) entry which is preliminary data.</text>
</comment>
<evidence type="ECO:0000313" key="2">
    <source>
        <dbReference type="EMBL" id="RNA04628.1"/>
    </source>
</evidence>
<keyword evidence="1" id="KW-1133">Transmembrane helix</keyword>
<sequence>MVDDGNQLLCSTNNQAILSIPESVESKDNLGLLSDQYKFIQTSAPDCNFRYQYRLSKKVIIGEFFYFEQQQRLMENIGYELMVGFSALFWLIWLSKILTK</sequence>
<dbReference type="EMBL" id="REGN01008022">
    <property type="protein sequence ID" value="RNA04628.1"/>
    <property type="molecule type" value="Genomic_DNA"/>
</dbReference>
<name>A0A3M7Q126_BRAPC</name>
<evidence type="ECO:0000256" key="1">
    <source>
        <dbReference type="SAM" id="Phobius"/>
    </source>
</evidence>
<evidence type="ECO:0000313" key="3">
    <source>
        <dbReference type="Proteomes" id="UP000276133"/>
    </source>
</evidence>
<keyword evidence="1" id="KW-0472">Membrane</keyword>
<reference evidence="2 3" key="1">
    <citation type="journal article" date="2018" name="Sci. Rep.">
        <title>Genomic signatures of local adaptation to the degree of environmental predictability in rotifers.</title>
        <authorList>
            <person name="Franch-Gras L."/>
            <person name="Hahn C."/>
            <person name="Garcia-Roger E.M."/>
            <person name="Carmona M.J."/>
            <person name="Serra M."/>
            <person name="Gomez A."/>
        </authorList>
    </citation>
    <scope>NUCLEOTIDE SEQUENCE [LARGE SCALE GENOMIC DNA]</scope>
    <source>
        <strain evidence="2">HYR1</strain>
    </source>
</reference>
<feature type="transmembrane region" description="Helical" evidence="1">
    <location>
        <begin position="77"/>
        <end position="94"/>
    </location>
</feature>
<protein>
    <submittedName>
        <fullName evidence="2">Uncharacterized protein</fullName>
    </submittedName>
</protein>
<dbReference type="Proteomes" id="UP000276133">
    <property type="component" value="Unassembled WGS sequence"/>
</dbReference>
<keyword evidence="3" id="KW-1185">Reference proteome</keyword>
<organism evidence="2 3">
    <name type="scientific">Brachionus plicatilis</name>
    <name type="common">Marine rotifer</name>
    <name type="synonym">Brachionus muelleri</name>
    <dbReference type="NCBI Taxonomy" id="10195"/>
    <lineage>
        <taxon>Eukaryota</taxon>
        <taxon>Metazoa</taxon>
        <taxon>Spiralia</taxon>
        <taxon>Gnathifera</taxon>
        <taxon>Rotifera</taxon>
        <taxon>Eurotatoria</taxon>
        <taxon>Monogononta</taxon>
        <taxon>Pseudotrocha</taxon>
        <taxon>Ploima</taxon>
        <taxon>Brachionidae</taxon>
        <taxon>Brachionus</taxon>
    </lineage>
</organism>
<keyword evidence="1" id="KW-0812">Transmembrane</keyword>
<gene>
    <name evidence="2" type="ORF">BpHYR1_025451</name>
</gene>
<proteinExistence type="predicted"/>